<protein>
    <submittedName>
        <fullName evidence="2">Acyl carrier protein</fullName>
    </submittedName>
</protein>
<reference evidence="2 3" key="1">
    <citation type="submission" date="2020-01" db="EMBL/GenBank/DDBJ databases">
        <title>Genome sequence of Desulfovibrio aerotolerans DSM 16695(T).</title>
        <authorList>
            <person name="Karnachuk O."/>
            <person name="Avakyan M."/>
            <person name="Mardanov A."/>
            <person name="Kadnikov V."/>
            <person name="Ravin N."/>
        </authorList>
    </citation>
    <scope>NUCLEOTIDE SEQUENCE [LARGE SCALE GENOMIC DNA]</scope>
    <source>
        <strain evidence="2 3">DSM 16695</strain>
    </source>
</reference>
<dbReference type="PROSITE" id="PS50075">
    <property type="entry name" value="CARRIER"/>
    <property type="match status" value="1"/>
</dbReference>
<sequence length="75" mass="8449">MNYDIKLFQEQFVEIIEMDSDEFDIDAPLSSLEGWDSLAALGVIAMLDKQFGIVVSIQALNEATSPRDIFNLLPR</sequence>
<dbReference type="InterPro" id="IPR009081">
    <property type="entry name" value="PP-bd_ACP"/>
</dbReference>
<gene>
    <name evidence="2" type="ORF">GTA51_16065</name>
</gene>
<organism evidence="2 3">
    <name type="scientific">Solidesulfovibrio aerotolerans</name>
    <dbReference type="NCBI Taxonomy" id="295255"/>
    <lineage>
        <taxon>Bacteria</taxon>
        <taxon>Pseudomonadati</taxon>
        <taxon>Thermodesulfobacteriota</taxon>
        <taxon>Desulfovibrionia</taxon>
        <taxon>Desulfovibrionales</taxon>
        <taxon>Desulfovibrionaceae</taxon>
        <taxon>Solidesulfovibrio</taxon>
    </lineage>
</organism>
<dbReference type="RefSeq" id="WP_160962841.1">
    <property type="nucleotide sequence ID" value="NZ_WVUD01000038.1"/>
</dbReference>
<accession>A0A7C9N6U2</accession>
<evidence type="ECO:0000313" key="3">
    <source>
        <dbReference type="Proteomes" id="UP000482487"/>
    </source>
</evidence>
<dbReference type="OrthoDB" id="5999171at2"/>
<evidence type="ECO:0000259" key="1">
    <source>
        <dbReference type="PROSITE" id="PS50075"/>
    </source>
</evidence>
<name>A0A7C9N6U2_9BACT</name>
<dbReference type="InterPro" id="IPR036736">
    <property type="entry name" value="ACP-like_sf"/>
</dbReference>
<keyword evidence="3" id="KW-1185">Reference proteome</keyword>
<dbReference type="EMBL" id="WVUD01000038">
    <property type="protein sequence ID" value="MYL84635.1"/>
    <property type="molecule type" value="Genomic_DNA"/>
</dbReference>
<comment type="caution">
    <text evidence="2">The sequence shown here is derived from an EMBL/GenBank/DDBJ whole genome shotgun (WGS) entry which is preliminary data.</text>
</comment>
<dbReference type="Proteomes" id="UP000482487">
    <property type="component" value="Unassembled WGS sequence"/>
</dbReference>
<evidence type="ECO:0000313" key="2">
    <source>
        <dbReference type="EMBL" id="MYL84635.1"/>
    </source>
</evidence>
<feature type="domain" description="Carrier" evidence="1">
    <location>
        <begin position="1"/>
        <end position="75"/>
    </location>
</feature>
<dbReference type="Gene3D" id="1.10.1200.10">
    <property type="entry name" value="ACP-like"/>
    <property type="match status" value="1"/>
</dbReference>
<dbReference type="AlphaFoldDB" id="A0A7C9N6U2"/>
<dbReference type="SUPFAM" id="SSF47336">
    <property type="entry name" value="ACP-like"/>
    <property type="match status" value="1"/>
</dbReference>
<dbReference type="Pfam" id="PF00550">
    <property type="entry name" value="PP-binding"/>
    <property type="match status" value="1"/>
</dbReference>
<proteinExistence type="predicted"/>